<dbReference type="InterPro" id="IPR014001">
    <property type="entry name" value="Helicase_ATP-bd"/>
</dbReference>
<dbReference type="OrthoDB" id="9763310at2"/>
<keyword evidence="2" id="KW-0378">Hydrolase</keyword>
<dbReference type="CDD" id="cd17920">
    <property type="entry name" value="DEXHc_RecQ"/>
    <property type="match status" value="1"/>
</dbReference>
<dbReference type="GO" id="GO:0005737">
    <property type="term" value="C:cytoplasm"/>
    <property type="evidence" value="ECO:0007669"/>
    <property type="project" value="TreeGrafter"/>
</dbReference>
<keyword evidence="9" id="KW-1185">Reference proteome</keyword>
<accession>A0A0R1TWK3</accession>
<organism evidence="8 9">
    <name type="scientific">Lacticaseibacillus pantheris DSM 15945 = JCM 12539 = NBRC 106106</name>
    <dbReference type="NCBI Taxonomy" id="1423783"/>
    <lineage>
        <taxon>Bacteria</taxon>
        <taxon>Bacillati</taxon>
        <taxon>Bacillota</taxon>
        <taxon>Bacilli</taxon>
        <taxon>Lactobacillales</taxon>
        <taxon>Lactobacillaceae</taxon>
        <taxon>Lacticaseibacillus</taxon>
    </lineage>
</organism>
<dbReference type="RefSeq" id="WP_056956954.1">
    <property type="nucleotide sequence ID" value="NZ_AZFJ01000052.1"/>
</dbReference>
<dbReference type="Gene3D" id="3.40.50.300">
    <property type="entry name" value="P-loop containing nucleotide triphosphate hydrolases"/>
    <property type="match status" value="2"/>
</dbReference>
<dbReference type="PATRIC" id="fig|1423783.4.peg.1726"/>
<evidence type="ECO:0000259" key="7">
    <source>
        <dbReference type="PROSITE" id="PS51194"/>
    </source>
</evidence>
<dbReference type="NCBIfam" id="TIGR00614">
    <property type="entry name" value="recQ_fam"/>
    <property type="match status" value="1"/>
</dbReference>
<keyword evidence="1" id="KW-0547">Nucleotide-binding</keyword>
<dbReference type="STRING" id="1423783.FC50_GL001683"/>
<dbReference type="InterPro" id="IPR002464">
    <property type="entry name" value="DNA/RNA_helicase_DEAH_CS"/>
</dbReference>
<dbReference type="InterPro" id="IPR011545">
    <property type="entry name" value="DEAD/DEAH_box_helicase_dom"/>
</dbReference>
<dbReference type="InterPro" id="IPR004589">
    <property type="entry name" value="DNA_helicase_ATP-dep_RecQ"/>
</dbReference>
<evidence type="ECO:0000256" key="4">
    <source>
        <dbReference type="ARBA" id="ARBA00022840"/>
    </source>
</evidence>
<dbReference type="GO" id="GO:0005524">
    <property type="term" value="F:ATP binding"/>
    <property type="evidence" value="ECO:0007669"/>
    <property type="project" value="UniProtKB-KW"/>
</dbReference>
<keyword evidence="5" id="KW-0238">DNA-binding</keyword>
<evidence type="ECO:0000256" key="1">
    <source>
        <dbReference type="ARBA" id="ARBA00022741"/>
    </source>
</evidence>
<reference evidence="8 9" key="1">
    <citation type="journal article" date="2015" name="Genome Announc.">
        <title>Expanding the biotechnology potential of lactobacilli through comparative genomics of 213 strains and associated genera.</title>
        <authorList>
            <person name="Sun Z."/>
            <person name="Harris H.M."/>
            <person name="McCann A."/>
            <person name="Guo C."/>
            <person name="Argimon S."/>
            <person name="Zhang W."/>
            <person name="Yang X."/>
            <person name="Jeffery I.B."/>
            <person name="Cooney J.C."/>
            <person name="Kagawa T.F."/>
            <person name="Liu W."/>
            <person name="Song Y."/>
            <person name="Salvetti E."/>
            <person name="Wrobel A."/>
            <person name="Rasinkangas P."/>
            <person name="Parkhill J."/>
            <person name="Rea M.C."/>
            <person name="O'Sullivan O."/>
            <person name="Ritari J."/>
            <person name="Douillard F.P."/>
            <person name="Paul Ross R."/>
            <person name="Yang R."/>
            <person name="Briner A.E."/>
            <person name="Felis G.E."/>
            <person name="de Vos W.M."/>
            <person name="Barrangou R."/>
            <person name="Klaenhammer T.R."/>
            <person name="Caufield P.W."/>
            <person name="Cui Y."/>
            <person name="Zhang H."/>
            <person name="O'Toole P.W."/>
        </authorList>
    </citation>
    <scope>NUCLEOTIDE SEQUENCE [LARGE SCALE GENOMIC DNA]</scope>
    <source>
        <strain evidence="8 9">DSM 15945</strain>
    </source>
</reference>
<evidence type="ECO:0000259" key="6">
    <source>
        <dbReference type="PROSITE" id="PS51192"/>
    </source>
</evidence>
<evidence type="ECO:0000313" key="8">
    <source>
        <dbReference type="EMBL" id="KRL85517.1"/>
    </source>
</evidence>
<dbReference type="SMART" id="SM00490">
    <property type="entry name" value="HELICc"/>
    <property type="match status" value="1"/>
</dbReference>
<feature type="domain" description="Helicase C-terminal" evidence="7">
    <location>
        <begin position="222"/>
        <end position="368"/>
    </location>
</feature>
<feature type="domain" description="Helicase ATP-binding" evidence="6">
    <location>
        <begin position="28"/>
        <end position="195"/>
    </location>
</feature>
<evidence type="ECO:0000256" key="3">
    <source>
        <dbReference type="ARBA" id="ARBA00022806"/>
    </source>
</evidence>
<dbReference type="Proteomes" id="UP000051922">
    <property type="component" value="Unassembled WGS sequence"/>
</dbReference>
<dbReference type="GO" id="GO:0006310">
    <property type="term" value="P:DNA recombination"/>
    <property type="evidence" value="ECO:0007669"/>
    <property type="project" value="InterPro"/>
</dbReference>
<dbReference type="InterPro" id="IPR027417">
    <property type="entry name" value="P-loop_NTPase"/>
</dbReference>
<dbReference type="GO" id="GO:0016787">
    <property type="term" value="F:hydrolase activity"/>
    <property type="evidence" value="ECO:0007669"/>
    <property type="project" value="UniProtKB-KW"/>
</dbReference>
<dbReference type="AlphaFoldDB" id="A0A0R1TWK3"/>
<dbReference type="PROSITE" id="PS51194">
    <property type="entry name" value="HELICASE_CTER"/>
    <property type="match status" value="1"/>
</dbReference>
<protein>
    <submittedName>
        <fullName evidence="8">ATP-dependent DNA helicase RecQ</fullName>
    </submittedName>
</protein>
<evidence type="ECO:0000256" key="2">
    <source>
        <dbReference type="ARBA" id="ARBA00022801"/>
    </source>
</evidence>
<name>A0A0R1TWK3_9LACO</name>
<dbReference type="EMBL" id="AZFJ01000052">
    <property type="protein sequence ID" value="KRL85517.1"/>
    <property type="molecule type" value="Genomic_DNA"/>
</dbReference>
<dbReference type="SMART" id="SM00487">
    <property type="entry name" value="DEXDc"/>
    <property type="match status" value="1"/>
</dbReference>
<comment type="caution">
    <text evidence="8">The sequence shown here is derived from an EMBL/GenBank/DDBJ whole genome shotgun (WGS) entry which is preliminary data.</text>
</comment>
<dbReference type="Pfam" id="PF00271">
    <property type="entry name" value="Helicase_C"/>
    <property type="match status" value="1"/>
</dbReference>
<evidence type="ECO:0000256" key="5">
    <source>
        <dbReference type="ARBA" id="ARBA00023125"/>
    </source>
</evidence>
<keyword evidence="4" id="KW-0067">ATP-binding</keyword>
<dbReference type="PANTHER" id="PTHR13710">
    <property type="entry name" value="DNA HELICASE RECQ FAMILY MEMBER"/>
    <property type="match status" value="1"/>
</dbReference>
<dbReference type="GO" id="GO:0003677">
    <property type="term" value="F:DNA binding"/>
    <property type="evidence" value="ECO:0007669"/>
    <property type="project" value="UniProtKB-KW"/>
</dbReference>
<sequence>MAIEQADIETALHNLGFDDFRPGQREIISAVVAGHNMLGVLPTGSGKTLCYQLPGRLLGGLTVVVEPLLALMRDQVARLQAAGERRVVALNSSLDPHDFNEVLRDLDRCRFLFIAPEMLQRPEIQRRLQALAISLFVVDEAHCISQWGPDFRPAYLRLGAVIDRVQPASVLALTATAPRQVQEDIVQQLHMPSARTYIGSVNRPNLFLGVEQVLNPQAKFARLVELLDSVSGPTLVYCGTKLQAEEVAGRITTATGRAAAFYHAGLDAHSRTLRERQFIEGDLDVLCATSAFGMGVDKPDVRLVVHLFVPESLEDYSQAIGRAGRDGQRSVTVLLLTPKDLATARQHAEAMPERETIESVYAQPQAFVGMDDNQVQLILAYQHLGFAAEQVWQQLRDRQTESVAGFSAMVAFIDDQRCHRSVWLRHFDSPGVEHDAMWCCGPVTAQVVAAMDSHGSPAMNTSRQITNWRAVFRHIFNVDGQVGE</sequence>
<dbReference type="GO" id="GO:0006281">
    <property type="term" value="P:DNA repair"/>
    <property type="evidence" value="ECO:0007669"/>
    <property type="project" value="TreeGrafter"/>
</dbReference>
<evidence type="ECO:0000313" key="9">
    <source>
        <dbReference type="Proteomes" id="UP000051922"/>
    </source>
</evidence>
<dbReference type="SUPFAM" id="SSF52540">
    <property type="entry name" value="P-loop containing nucleoside triphosphate hydrolases"/>
    <property type="match status" value="1"/>
</dbReference>
<dbReference type="GO" id="GO:0043138">
    <property type="term" value="F:3'-5' DNA helicase activity"/>
    <property type="evidence" value="ECO:0007669"/>
    <property type="project" value="TreeGrafter"/>
</dbReference>
<dbReference type="InterPro" id="IPR001650">
    <property type="entry name" value="Helicase_C-like"/>
</dbReference>
<dbReference type="GO" id="GO:0043590">
    <property type="term" value="C:bacterial nucleoid"/>
    <property type="evidence" value="ECO:0007669"/>
    <property type="project" value="TreeGrafter"/>
</dbReference>
<dbReference type="GO" id="GO:0009378">
    <property type="term" value="F:four-way junction helicase activity"/>
    <property type="evidence" value="ECO:0007669"/>
    <property type="project" value="TreeGrafter"/>
</dbReference>
<dbReference type="GO" id="GO:0030894">
    <property type="term" value="C:replisome"/>
    <property type="evidence" value="ECO:0007669"/>
    <property type="project" value="TreeGrafter"/>
</dbReference>
<proteinExistence type="predicted"/>
<keyword evidence="3 8" id="KW-0347">Helicase</keyword>
<dbReference type="Pfam" id="PF00270">
    <property type="entry name" value="DEAD"/>
    <property type="match status" value="1"/>
</dbReference>
<dbReference type="PROSITE" id="PS00690">
    <property type="entry name" value="DEAH_ATP_HELICASE"/>
    <property type="match status" value="1"/>
</dbReference>
<dbReference type="PROSITE" id="PS51192">
    <property type="entry name" value="HELICASE_ATP_BIND_1"/>
    <property type="match status" value="1"/>
</dbReference>
<gene>
    <name evidence="8" type="ORF">FC50_GL001683</name>
</gene>
<dbReference type="PANTHER" id="PTHR13710:SF84">
    <property type="entry name" value="ATP-DEPENDENT DNA HELICASE RECS-RELATED"/>
    <property type="match status" value="1"/>
</dbReference>